<dbReference type="GO" id="GO:0003824">
    <property type="term" value="F:catalytic activity"/>
    <property type="evidence" value="ECO:0007669"/>
    <property type="project" value="UniProtKB-ARBA"/>
</dbReference>
<dbReference type="PANTHER" id="PTHR46663">
    <property type="entry name" value="DIGUANYLATE CYCLASE DGCT-RELATED"/>
    <property type="match status" value="1"/>
</dbReference>
<dbReference type="KEGG" id="xba:C7S18_17975"/>
<dbReference type="SUPFAM" id="SSF48452">
    <property type="entry name" value="TPR-like"/>
    <property type="match status" value="1"/>
</dbReference>
<dbReference type="InterPro" id="IPR000160">
    <property type="entry name" value="GGDEF_dom"/>
</dbReference>
<dbReference type="PROSITE" id="PS50887">
    <property type="entry name" value="GGDEF"/>
    <property type="match status" value="1"/>
</dbReference>
<name>A0A2P1PVR9_9GAMM</name>
<dbReference type="InterPro" id="IPR013656">
    <property type="entry name" value="PAS_4"/>
</dbReference>
<evidence type="ECO:0000313" key="7">
    <source>
        <dbReference type="Proteomes" id="UP000241074"/>
    </source>
</evidence>
<feature type="coiled-coil region" evidence="2">
    <location>
        <begin position="485"/>
        <end position="512"/>
    </location>
</feature>
<dbReference type="SMART" id="SM00267">
    <property type="entry name" value="GGDEF"/>
    <property type="match status" value="1"/>
</dbReference>
<dbReference type="InterPro" id="IPR052163">
    <property type="entry name" value="DGC-Regulatory_Protein"/>
</dbReference>
<feature type="domain" description="PAC" evidence="4">
    <location>
        <begin position="574"/>
        <end position="626"/>
    </location>
</feature>
<feature type="region of interest" description="Disordered" evidence="3">
    <location>
        <begin position="1"/>
        <end position="21"/>
    </location>
</feature>
<dbReference type="InterPro" id="IPR029787">
    <property type="entry name" value="Nucleotide_cyclase"/>
</dbReference>
<reference evidence="6 7" key="1">
    <citation type="submission" date="2018-03" db="EMBL/GenBank/DDBJ databases">
        <title>Ahniella affigens gen. nov., sp. nov., a gammaproteobacterium isolated from sandy soil near a stream.</title>
        <authorList>
            <person name="Ko Y."/>
            <person name="Kim J.-H."/>
        </authorList>
    </citation>
    <scope>NUCLEOTIDE SEQUENCE [LARGE SCALE GENOMIC DNA]</scope>
    <source>
        <strain evidence="6 7">D13</strain>
    </source>
</reference>
<protein>
    <recommendedName>
        <fullName evidence="8">GGDEF domain-containing protein</fullName>
    </recommendedName>
</protein>
<gene>
    <name evidence="6" type="ORF">C7S18_17975</name>
</gene>
<dbReference type="InterPro" id="IPR011990">
    <property type="entry name" value="TPR-like_helical_dom_sf"/>
</dbReference>
<evidence type="ECO:0000313" key="6">
    <source>
        <dbReference type="EMBL" id="AVP98946.1"/>
    </source>
</evidence>
<dbReference type="NCBIfam" id="TIGR00254">
    <property type="entry name" value="GGDEF"/>
    <property type="match status" value="1"/>
</dbReference>
<evidence type="ECO:0000259" key="5">
    <source>
        <dbReference type="PROSITE" id="PS50887"/>
    </source>
</evidence>
<dbReference type="Pfam" id="PF08448">
    <property type="entry name" value="PAS_4"/>
    <property type="match status" value="1"/>
</dbReference>
<dbReference type="Gene3D" id="3.30.70.270">
    <property type="match status" value="1"/>
</dbReference>
<dbReference type="PROSITE" id="PS50113">
    <property type="entry name" value="PAC"/>
    <property type="match status" value="1"/>
</dbReference>
<dbReference type="Gene3D" id="1.25.40.10">
    <property type="entry name" value="Tetratricopeptide repeat domain"/>
    <property type="match status" value="1"/>
</dbReference>
<evidence type="ECO:0000256" key="1">
    <source>
        <dbReference type="ARBA" id="ARBA00001946"/>
    </source>
</evidence>
<dbReference type="InterPro" id="IPR043128">
    <property type="entry name" value="Rev_trsase/Diguanyl_cyclase"/>
</dbReference>
<feature type="coiled-coil region" evidence="2">
    <location>
        <begin position="426"/>
        <end position="453"/>
    </location>
</feature>
<sequence length="790" mass="87702">MLARKRPPCGRQRVSGQATQDARADADCDLGQLSSRPVCLEASALHWVRIQSRAMTHLSRLRIAAGLRAGVRSWRRSVVALLLILVSLQGLAQQVHSNLPRHPLEDKALEQPIEALSEIEKALVAAPPGSLEQVTLLLAKANACRVLANWECQRDAGLQAAEAADAIGQTLLAVRGQIAEARGRFAIQDFARGEQVLGSARAKLERVPDAELLADIYLAMSSMSDRIGKHALAIESAEKGLKALGNVKSPGIEARLWRNLARSRGFLGDNEQARAALSNGRAVIETMRDPKLAAELDLELARLARSRGDAAEQVSAGTRILGLADKLKNSQLEGLGQEVLGLAAMDLGNWNEAITRLRLAYRSFDSLKLERDALRVLRDLVRLEADHGHDYDTTRRLVHELIERERDLDRQERAQAGEDFDAQLKYAQQNFELQRLEAEAALAKAREQSSEDRERLNLAVLAMTVLGLLSLGVLFVQQRRSNRTLADALAQKQRSEKALEASERLLRNISDQTPALIAYLDRECRYQFVNAHYRSVFRADPNNMIGQTVAATRTPELYAQIKPHIDQVLAGERADFESSGIDDGGVERFFRVSYVPDRAPDGEIRGFYSLAFDVTAMKLAERKLEELSRTDALTGLPNRRWFDLSLRTALSRNQRHHQGLALLYLDIDHFKQINDRYGHSAGDQVIREFAQRLRQSIRTEDLVARIGGDEFVIIAEDCAAVDDARHIAEKLLKAMEAPMQIDIYAIRCHTSIGIAWLQNVEDSNVAIKLADDALYAAKAAGRNTFAVAGQ</sequence>
<dbReference type="SUPFAM" id="SSF55073">
    <property type="entry name" value="Nucleotide cyclase"/>
    <property type="match status" value="1"/>
</dbReference>
<dbReference type="CDD" id="cd01949">
    <property type="entry name" value="GGDEF"/>
    <property type="match status" value="1"/>
</dbReference>
<dbReference type="NCBIfam" id="TIGR00229">
    <property type="entry name" value="sensory_box"/>
    <property type="match status" value="1"/>
</dbReference>
<evidence type="ECO:0000256" key="3">
    <source>
        <dbReference type="SAM" id="MobiDB-lite"/>
    </source>
</evidence>
<dbReference type="OrthoDB" id="9812260at2"/>
<dbReference type="InterPro" id="IPR000014">
    <property type="entry name" value="PAS"/>
</dbReference>
<keyword evidence="7" id="KW-1185">Reference proteome</keyword>
<dbReference type="AlphaFoldDB" id="A0A2P1PVR9"/>
<dbReference type="SUPFAM" id="SSF55785">
    <property type="entry name" value="PYP-like sensor domain (PAS domain)"/>
    <property type="match status" value="1"/>
</dbReference>
<dbReference type="FunFam" id="3.30.70.270:FF:000001">
    <property type="entry name" value="Diguanylate cyclase domain protein"/>
    <property type="match status" value="1"/>
</dbReference>
<dbReference type="EMBL" id="CP027860">
    <property type="protein sequence ID" value="AVP98946.1"/>
    <property type="molecule type" value="Genomic_DNA"/>
</dbReference>
<dbReference type="InterPro" id="IPR035965">
    <property type="entry name" value="PAS-like_dom_sf"/>
</dbReference>
<comment type="cofactor">
    <cofactor evidence="1">
        <name>Mg(2+)</name>
        <dbReference type="ChEBI" id="CHEBI:18420"/>
    </cofactor>
</comment>
<keyword evidence="2" id="KW-0175">Coiled coil</keyword>
<dbReference type="Gene3D" id="3.30.450.20">
    <property type="entry name" value="PAS domain"/>
    <property type="match status" value="1"/>
</dbReference>
<accession>A0A2P1PVR9</accession>
<evidence type="ECO:0000256" key="2">
    <source>
        <dbReference type="SAM" id="Coils"/>
    </source>
</evidence>
<dbReference type="Proteomes" id="UP000241074">
    <property type="component" value="Chromosome"/>
</dbReference>
<dbReference type="Pfam" id="PF00990">
    <property type="entry name" value="GGDEF"/>
    <property type="match status" value="1"/>
</dbReference>
<organism evidence="6 7">
    <name type="scientific">Ahniella affigens</name>
    <dbReference type="NCBI Taxonomy" id="2021234"/>
    <lineage>
        <taxon>Bacteria</taxon>
        <taxon>Pseudomonadati</taxon>
        <taxon>Pseudomonadota</taxon>
        <taxon>Gammaproteobacteria</taxon>
        <taxon>Lysobacterales</taxon>
        <taxon>Rhodanobacteraceae</taxon>
        <taxon>Ahniella</taxon>
    </lineage>
</organism>
<evidence type="ECO:0008006" key="8">
    <source>
        <dbReference type="Google" id="ProtNLM"/>
    </source>
</evidence>
<dbReference type="PANTHER" id="PTHR46663:SF2">
    <property type="entry name" value="GGDEF DOMAIN-CONTAINING PROTEIN"/>
    <property type="match status" value="1"/>
</dbReference>
<feature type="domain" description="GGDEF" evidence="5">
    <location>
        <begin position="658"/>
        <end position="790"/>
    </location>
</feature>
<evidence type="ECO:0000259" key="4">
    <source>
        <dbReference type="PROSITE" id="PS50113"/>
    </source>
</evidence>
<dbReference type="InterPro" id="IPR000700">
    <property type="entry name" value="PAS-assoc_C"/>
</dbReference>
<proteinExistence type="predicted"/>
<reference evidence="6 7" key="2">
    <citation type="submission" date="2018-03" db="EMBL/GenBank/DDBJ databases">
        <authorList>
            <person name="Keele B.F."/>
        </authorList>
    </citation>
    <scope>NUCLEOTIDE SEQUENCE [LARGE SCALE GENOMIC DNA]</scope>
    <source>
        <strain evidence="6 7">D13</strain>
    </source>
</reference>